<dbReference type="EMBL" id="CP155571">
    <property type="protein sequence ID" value="XFO70722.1"/>
    <property type="molecule type" value="Genomic_DNA"/>
</dbReference>
<reference evidence="1" key="1">
    <citation type="submission" date="2024-05" db="EMBL/GenBank/DDBJ databases">
        <title>Isolation and characterization of Sporomusa carbonis sp. nov., a carboxydotrophic hydrogenogen in the genus of Sporomusa isolated from a charcoal burning pile.</title>
        <authorList>
            <person name="Boeer T."/>
            <person name="Rosenbaum F."/>
            <person name="Eysell L."/>
            <person name="Mueller V."/>
            <person name="Daniel R."/>
            <person name="Poehlein A."/>
        </authorList>
    </citation>
    <scope>NUCLEOTIDE SEQUENCE [LARGE SCALE GENOMIC DNA]</scope>
    <source>
        <strain evidence="1">DSM 3132</strain>
    </source>
</reference>
<dbReference type="RefSeq" id="WP_093796344.1">
    <property type="nucleotide sequence ID" value="NZ_CP155571.1"/>
</dbReference>
<dbReference type="Proteomes" id="UP000216052">
    <property type="component" value="Chromosome"/>
</dbReference>
<proteinExistence type="predicted"/>
<accession>A0ABZ3IY95</accession>
<evidence type="ECO:0000313" key="1">
    <source>
        <dbReference type="EMBL" id="XFO70722.1"/>
    </source>
</evidence>
<protein>
    <submittedName>
        <fullName evidence="1">Uncharacterized protein</fullName>
    </submittedName>
</protein>
<evidence type="ECO:0000313" key="2">
    <source>
        <dbReference type="Proteomes" id="UP000216052"/>
    </source>
</evidence>
<gene>
    <name evidence="1" type="ORF">SPACI_007220</name>
</gene>
<name>A0ABZ3IY95_SPOA4</name>
<organism evidence="1 2">
    <name type="scientific">Sporomusa acidovorans (strain ATCC 49682 / DSM 3132 / Mol)</name>
    <dbReference type="NCBI Taxonomy" id="1123286"/>
    <lineage>
        <taxon>Bacteria</taxon>
        <taxon>Bacillati</taxon>
        <taxon>Bacillota</taxon>
        <taxon>Negativicutes</taxon>
        <taxon>Selenomonadales</taxon>
        <taxon>Sporomusaceae</taxon>
        <taxon>Sporomusa</taxon>
    </lineage>
</organism>
<keyword evidence="2" id="KW-1185">Reference proteome</keyword>
<sequence>MYSERAFVVLTPYESRRLIAKAIVRLPSVEEALQNGWIVVATGSTTCYVAEELLGQPMVKENFISGHITLGETWSTLDNPDFIFPIVLHKGIRQDIHAKQALEKFSAKDVFIKGANAVDNNYHAAIFMANDEGGTIGSSLGTLYARGAQLVMPVGLEKMIPSVEEAVKHTGNKSYRYSTGSPAGLMPIVQATVVTEIQALSAMFDVQVYHVGSGGIAGSEGAVVLVIEGKESNVTQAFEFVQSLKGEKNLLRPHGTPKQ</sequence>